<protein>
    <recommendedName>
        <fullName evidence="3">Antitoxin VbhA domain-containing protein</fullName>
    </recommendedName>
</protein>
<dbReference type="EMBL" id="JBBKZT010000043">
    <property type="protein sequence ID" value="MEJ8852486.1"/>
    <property type="molecule type" value="Genomic_DNA"/>
</dbReference>
<accession>A0ABU8WY88</accession>
<evidence type="ECO:0008006" key="3">
    <source>
        <dbReference type="Google" id="ProtNLM"/>
    </source>
</evidence>
<dbReference type="RefSeq" id="WP_340348433.1">
    <property type="nucleotide sequence ID" value="NZ_JBBKZT010000043.1"/>
</dbReference>
<proteinExistence type="predicted"/>
<name>A0ABU8WY88_9BURK</name>
<organism evidence="1 2">
    <name type="scientific">Variovorax rhizosphaerae</name>
    <dbReference type="NCBI Taxonomy" id="1836200"/>
    <lineage>
        <taxon>Bacteria</taxon>
        <taxon>Pseudomonadati</taxon>
        <taxon>Pseudomonadota</taxon>
        <taxon>Betaproteobacteria</taxon>
        <taxon>Burkholderiales</taxon>
        <taxon>Comamonadaceae</taxon>
        <taxon>Variovorax</taxon>
    </lineage>
</organism>
<sequence length="85" mass="9633">MRTTANPQCIARTCPSVNRHLKGREYDMALFREAAEALVAAYLNGRDLPEKQHKAAVQEARTRLMNGKVPVLDEKLRGVIDRESR</sequence>
<keyword evidence="2" id="KW-1185">Reference proteome</keyword>
<evidence type="ECO:0000313" key="2">
    <source>
        <dbReference type="Proteomes" id="UP001385892"/>
    </source>
</evidence>
<comment type="caution">
    <text evidence="1">The sequence shown here is derived from an EMBL/GenBank/DDBJ whole genome shotgun (WGS) entry which is preliminary data.</text>
</comment>
<reference evidence="1 2" key="1">
    <citation type="submission" date="2024-03" db="EMBL/GenBank/DDBJ databases">
        <title>Novel species of the genus Variovorax.</title>
        <authorList>
            <person name="Liu Q."/>
            <person name="Xin Y.-H."/>
        </authorList>
    </citation>
    <scope>NUCLEOTIDE SEQUENCE [LARGE SCALE GENOMIC DNA]</scope>
    <source>
        <strain evidence="1 2">KACC 18900</strain>
    </source>
</reference>
<dbReference type="Proteomes" id="UP001385892">
    <property type="component" value="Unassembled WGS sequence"/>
</dbReference>
<evidence type="ECO:0000313" key="1">
    <source>
        <dbReference type="EMBL" id="MEJ8852486.1"/>
    </source>
</evidence>
<gene>
    <name evidence="1" type="ORF">WKW82_38110</name>
</gene>